<reference evidence="2 3" key="1">
    <citation type="submission" date="2020-07" db="EMBL/GenBank/DDBJ databases">
        <title>Sequencing the genomes of 1000 actinobacteria strains.</title>
        <authorList>
            <person name="Klenk H.-P."/>
        </authorList>
    </citation>
    <scope>NUCLEOTIDE SEQUENCE [LARGE SCALE GENOMIC DNA]</scope>
    <source>
        <strain evidence="2 3">DSM 15664</strain>
    </source>
</reference>
<keyword evidence="1" id="KW-0472">Membrane</keyword>
<dbReference type="RefSeq" id="WP_179440835.1">
    <property type="nucleotide sequence ID" value="NZ_BAAALK010000008.1"/>
</dbReference>
<gene>
    <name evidence="2" type="ORF">HNR11_000339</name>
</gene>
<evidence type="ECO:0000313" key="3">
    <source>
        <dbReference type="Proteomes" id="UP000560069"/>
    </source>
</evidence>
<dbReference type="AlphaFoldDB" id="A0A7Z0E704"/>
<feature type="transmembrane region" description="Helical" evidence="1">
    <location>
        <begin position="44"/>
        <end position="64"/>
    </location>
</feature>
<feature type="transmembrane region" description="Helical" evidence="1">
    <location>
        <begin position="6"/>
        <end position="32"/>
    </location>
</feature>
<sequence>MTNAAMSSLMLIFGLGAVIAVIAFIVVALIQVAREPLLPPVLRVCWVIVLVGFPIMGTLIWFGFGHGINQRILSGT</sequence>
<keyword evidence="3" id="KW-1185">Reference proteome</keyword>
<keyword evidence="1" id="KW-0812">Transmembrane</keyword>
<dbReference type="EMBL" id="JACCFQ010000001">
    <property type="protein sequence ID" value="NYJ15805.1"/>
    <property type="molecule type" value="Genomic_DNA"/>
</dbReference>
<dbReference type="Proteomes" id="UP000560069">
    <property type="component" value="Unassembled WGS sequence"/>
</dbReference>
<evidence type="ECO:0000256" key="1">
    <source>
        <dbReference type="SAM" id="Phobius"/>
    </source>
</evidence>
<evidence type="ECO:0000313" key="2">
    <source>
        <dbReference type="EMBL" id="NYJ15805.1"/>
    </source>
</evidence>
<evidence type="ECO:0008006" key="4">
    <source>
        <dbReference type="Google" id="ProtNLM"/>
    </source>
</evidence>
<accession>A0A7Z0E704</accession>
<keyword evidence="1" id="KW-1133">Transmembrane helix</keyword>
<name>A0A7Z0E704_9MICC</name>
<protein>
    <recommendedName>
        <fullName evidence="4">Phospholipase D-like protein</fullName>
    </recommendedName>
</protein>
<comment type="caution">
    <text evidence="2">The sequence shown here is derived from an EMBL/GenBank/DDBJ whole genome shotgun (WGS) entry which is preliminary data.</text>
</comment>
<proteinExistence type="predicted"/>
<organism evidence="2 3">
    <name type="scientific">Nesterenkonia sandarakina</name>
    <dbReference type="NCBI Taxonomy" id="272918"/>
    <lineage>
        <taxon>Bacteria</taxon>
        <taxon>Bacillati</taxon>
        <taxon>Actinomycetota</taxon>
        <taxon>Actinomycetes</taxon>
        <taxon>Micrococcales</taxon>
        <taxon>Micrococcaceae</taxon>
        <taxon>Nesterenkonia</taxon>
    </lineage>
</organism>